<keyword evidence="2" id="KW-0732">Signal</keyword>
<feature type="region of interest" description="Disordered" evidence="1">
    <location>
        <begin position="26"/>
        <end position="105"/>
    </location>
</feature>
<feature type="compositionally biased region" description="Low complexity" evidence="1">
    <location>
        <begin position="79"/>
        <end position="88"/>
    </location>
</feature>
<gene>
    <name evidence="3" type="ORF">FHX36_001029</name>
</gene>
<dbReference type="RefSeq" id="WP_183513554.1">
    <property type="nucleotide sequence ID" value="NZ_JACIBU010000001.1"/>
</dbReference>
<dbReference type="AlphaFoldDB" id="A0A839Y4X5"/>
<accession>A0A839Y4X5</accession>
<evidence type="ECO:0000256" key="1">
    <source>
        <dbReference type="SAM" id="MobiDB-lite"/>
    </source>
</evidence>
<sequence length="278" mass="27349">MRTSVRRSAFGAVVLAGTAVLASCGGQPDAGGPTAVSEAAATGSAAPSSAEPAPDDLTGLLLPESAFGPDADVHQLPADGSGPWPGSWWHGGGDDADGDDDGHGWWDRHHGGSGHHGWGWHGGDDAAEPAIEPAACADALAALPTLEDAELPEVAAQVAATDAVRTYQVVAEGPALDGLALRVDQLVQACASATVDAPWGMQVSVAVAAVDVPARGDSSGAASITLTHQLGTVSSLVGIVSEGPRAVLLAQTGTAGAAPDQAGFTALLTQAADAADVG</sequence>
<feature type="signal peptide" evidence="2">
    <location>
        <begin position="1"/>
        <end position="22"/>
    </location>
</feature>
<proteinExistence type="predicted"/>
<evidence type="ECO:0000313" key="4">
    <source>
        <dbReference type="Proteomes" id="UP000580718"/>
    </source>
</evidence>
<evidence type="ECO:0008006" key="5">
    <source>
        <dbReference type="Google" id="ProtNLM"/>
    </source>
</evidence>
<dbReference type="EMBL" id="JACIBU010000001">
    <property type="protein sequence ID" value="MBB3675294.1"/>
    <property type="molecule type" value="Genomic_DNA"/>
</dbReference>
<dbReference type="Proteomes" id="UP000580718">
    <property type="component" value="Unassembled WGS sequence"/>
</dbReference>
<dbReference type="PROSITE" id="PS51257">
    <property type="entry name" value="PROKAR_LIPOPROTEIN"/>
    <property type="match status" value="1"/>
</dbReference>
<evidence type="ECO:0000256" key="2">
    <source>
        <dbReference type="SAM" id="SignalP"/>
    </source>
</evidence>
<name>A0A839Y4X5_9ACTN</name>
<reference evidence="3 4" key="1">
    <citation type="submission" date="2020-08" db="EMBL/GenBank/DDBJ databases">
        <title>Sequencing the genomes of 1000 actinobacteria strains.</title>
        <authorList>
            <person name="Klenk H.-P."/>
        </authorList>
    </citation>
    <scope>NUCLEOTIDE SEQUENCE [LARGE SCALE GENOMIC DNA]</scope>
    <source>
        <strain evidence="3 4">DSM 16678</strain>
    </source>
</reference>
<protein>
    <recommendedName>
        <fullName evidence="5">DUF5642 domain-containing protein</fullName>
    </recommendedName>
</protein>
<feature type="chain" id="PRO_5032761088" description="DUF5642 domain-containing protein" evidence="2">
    <location>
        <begin position="23"/>
        <end position="278"/>
    </location>
</feature>
<organism evidence="3 4">
    <name type="scientific">Modestobacter versicolor</name>
    <dbReference type="NCBI Taxonomy" id="429133"/>
    <lineage>
        <taxon>Bacteria</taxon>
        <taxon>Bacillati</taxon>
        <taxon>Actinomycetota</taxon>
        <taxon>Actinomycetes</taxon>
        <taxon>Geodermatophilales</taxon>
        <taxon>Geodermatophilaceae</taxon>
        <taxon>Modestobacter</taxon>
    </lineage>
</organism>
<comment type="caution">
    <text evidence="3">The sequence shown here is derived from an EMBL/GenBank/DDBJ whole genome shotgun (WGS) entry which is preliminary data.</text>
</comment>
<feature type="compositionally biased region" description="Low complexity" evidence="1">
    <location>
        <begin position="34"/>
        <end position="52"/>
    </location>
</feature>
<evidence type="ECO:0000313" key="3">
    <source>
        <dbReference type="EMBL" id="MBB3675294.1"/>
    </source>
</evidence>